<dbReference type="RefSeq" id="WP_206706516.1">
    <property type="nucleotide sequence ID" value="NZ_CP059066.1"/>
</dbReference>
<dbReference type="PANTHER" id="PTHR34448:SF1">
    <property type="entry name" value="BLL6088 PROTEIN"/>
    <property type="match status" value="1"/>
</dbReference>
<keyword evidence="1" id="KW-0479">Metal-binding</keyword>
<organism evidence="2 3">
    <name type="scientific">Koleobacter methoxysyntrophicus</name>
    <dbReference type="NCBI Taxonomy" id="2751313"/>
    <lineage>
        <taxon>Bacteria</taxon>
        <taxon>Bacillati</taxon>
        <taxon>Bacillota</taxon>
        <taxon>Clostridia</taxon>
        <taxon>Koleobacterales</taxon>
        <taxon>Koleobacteraceae</taxon>
        <taxon>Koleobacter</taxon>
    </lineage>
</organism>
<name>A0A8A0RPL8_9FIRM</name>
<dbReference type="KEGG" id="kme:H0A61_01515"/>
<dbReference type="PANTHER" id="PTHR34448">
    <property type="entry name" value="AMINOPEPTIDASE"/>
    <property type="match status" value="1"/>
</dbReference>
<proteinExistence type="predicted"/>
<dbReference type="GO" id="GO:0047075">
    <property type="term" value="F:2,5-dihydroxypyridine 5,6-dioxygenase activity"/>
    <property type="evidence" value="ECO:0007669"/>
    <property type="project" value="UniProtKB-EC"/>
</dbReference>
<sequence length="354" mass="38744">MDFVIGTEGRDEFLFLEVAKSAKKLVEDVMLVKTDENVVITADTSTDKRVVDATARAVYAAGGVPTVIWYETRPTAVVEPPAPVAGAVKNADVWIEYSYAYILHTNAWKEALKSGTRYICLTGMDALMMVNTIGRVDYPKMLELGERLRQLVESADEVIIKSPAGTDLTAYNRGRRVRQSGKLADTPGEPIMLGGQVSWCPVEETINGRLVFDGALWPPAEIGLLRSPVVLTLEKGVVTRVEGGAEAKTFERWLAGFNDPTMYHLAHYSLGFNPGVTRCTGRIVEDERVFGCIEMGLGSQGPQIGGKTWKSASHTDGIVLNPTIILDGEVIEEEGRYVHPDLVRLCRDLGVPGY</sequence>
<keyword evidence="3" id="KW-1185">Reference proteome</keyword>
<keyword evidence="2" id="KW-0560">Oxidoreductase</keyword>
<dbReference type="Pfam" id="PF26233">
    <property type="entry name" value="NicX"/>
    <property type="match status" value="1"/>
</dbReference>
<protein>
    <submittedName>
        <fullName evidence="2">2,5-dihydroxypyridine 5,6-dioxygenase</fullName>
        <ecNumber evidence="2">1.13.11.9</ecNumber>
    </submittedName>
</protein>
<dbReference type="InterPro" id="IPR058739">
    <property type="entry name" value="NicX"/>
</dbReference>
<dbReference type="GO" id="GO:0046872">
    <property type="term" value="F:metal ion binding"/>
    <property type="evidence" value="ECO:0007669"/>
    <property type="project" value="UniProtKB-KW"/>
</dbReference>
<dbReference type="Proteomes" id="UP000662904">
    <property type="component" value="Chromosome"/>
</dbReference>
<gene>
    <name evidence="2" type="primary">nicX_3</name>
    <name evidence="2" type="ORF">H0A61_01515</name>
</gene>
<reference evidence="2" key="1">
    <citation type="submission" date="2020-07" db="EMBL/GenBank/DDBJ databases">
        <title>Koleobacter methoxysyntrophicus gen. nov., sp. nov., a novel anaerobic bacterium isolated from deep subsurface oil field and proposal of Koleobacterales ord. nov. in the phylum Firmicutes.</title>
        <authorList>
            <person name="Sakamoto S."/>
            <person name="Tamaki H."/>
        </authorList>
    </citation>
    <scope>NUCLEOTIDE SEQUENCE</scope>
    <source>
        <strain evidence="2">NRmbB1</strain>
    </source>
</reference>
<dbReference type="SUPFAM" id="SSF144052">
    <property type="entry name" value="Thermophilic metalloprotease-like"/>
    <property type="match status" value="1"/>
</dbReference>
<evidence type="ECO:0000313" key="2">
    <source>
        <dbReference type="EMBL" id="QSQ09156.1"/>
    </source>
</evidence>
<dbReference type="EMBL" id="CP059066">
    <property type="protein sequence ID" value="QSQ09156.1"/>
    <property type="molecule type" value="Genomic_DNA"/>
</dbReference>
<dbReference type="AlphaFoldDB" id="A0A8A0RPL8"/>
<accession>A0A8A0RPL8</accession>
<evidence type="ECO:0000313" key="3">
    <source>
        <dbReference type="Proteomes" id="UP000662904"/>
    </source>
</evidence>
<dbReference type="InterPro" id="IPR052170">
    <property type="entry name" value="M29_Exopeptidase"/>
</dbReference>
<dbReference type="EC" id="1.13.11.9" evidence="2"/>
<evidence type="ECO:0000256" key="1">
    <source>
        <dbReference type="ARBA" id="ARBA00022723"/>
    </source>
</evidence>